<feature type="transmembrane region" description="Helical" evidence="8">
    <location>
        <begin position="64"/>
        <end position="86"/>
    </location>
</feature>
<organism evidence="10 11">
    <name type="scientific">Paenirhodobacter populi</name>
    <dbReference type="NCBI Taxonomy" id="2306993"/>
    <lineage>
        <taxon>Bacteria</taxon>
        <taxon>Pseudomonadati</taxon>
        <taxon>Pseudomonadota</taxon>
        <taxon>Alphaproteobacteria</taxon>
        <taxon>Rhodobacterales</taxon>
        <taxon>Rhodobacter group</taxon>
        <taxon>Paenirhodobacter</taxon>
    </lineage>
</organism>
<keyword evidence="3" id="KW-1003">Cell membrane</keyword>
<protein>
    <submittedName>
        <fullName evidence="10">ABC transporter permease</fullName>
    </submittedName>
</protein>
<keyword evidence="4" id="KW-0997">Cell inner membrane</keyword>
<evidence type="ECO:0000313" key="11">
    <source>
        <dbReference type="Proteomes" id="UP000284476"/>
    </source>
</evidence>
<evidence type="ECO:0000256" key="7">
    <source>
        <dbReference type="ARBA" id="ARBA00023136"/>
    </source>
</evidence>
<name>A0A443J796_9RHOB</name>
<keyword evidence="5 8" id="KW-0812">Transmembrane</keyword>
<evidence type="ECO:0000256" key="6">
    <source>
        <dbReference type="ARBA" id="ARBA00022989"/>
    </source>
</evidence>
<dbReference type="Proteomes" id="UP000284476">
    <property type="component" value="Unassembled WGS sequence"/>
</dbReference>
<reference evidence="10 11" key="2">
    <citation type="submission" date="2019-01" db="EMBL/GenBank/DDBJ databases">
        <authorList>
            <person name="Li Y."/>
        </authorList>
    </citation>
    <scope>NUCLEOTIDE SEQUENCE [LARGE SCALE GENOMIC DNA]</scope>
    <source>
        <strain evidence="10 11">SK2B-1</strain>
    </source>
</reference>
<evidence type="ECO:0000259" key="9">
    <source>
        <dbReference type="PROSITE" id="PS50928"/>
    </source>
</evidence>
<feature type="transmembrane region" description="Helical" evidence="8">
    <location>
        <begin position="186"/>
        <end position="204"/>
    </location>
</feature>
<comment type="subcellular location">
    <subcellularLocation>
        <location evidence="1">Cell inner membrane</location>
        <topology evidence="1">Multi-pass membrane protein</topology>
    </subcellularLocation>
    <subcellularLocation>
        <location evidence="8">Cell membrane</location>
        <topology evidence="8">Multi-pass membrane protein</topology>
    </subcellularLocation>
</comment>
<comment type="caution">
    <text evidence="10">The sequence shown here is derived from an EMBL/GenBank/DDBJ whole genome shotgun (WGS) entry which is preliminary data.</text>
</comment>
<dbReference type="Pfam" id="PF00528">
    <property type="entry name" value="BPD_transp_1"/>
    <property type="match status" value="1"/>
</dbReference>
<dbReference type="EMBL" id="SAUZ01000048">
    <property type="protein sequence ID" value="RWR16252.1"/>
    <property type="molecule type" value="Genomic_DNA"/>
</dbReference>
<feature type="transmembrane region" description="Helical" evidence="8">
    <location>
        <begin position="7"/>
        <end position="29"/>
    </location>
</feature>
<dbReference type="Gene3D" id="1.10.3720.10">
    <property type="entry name" value="MetI-like"/>
    <property type="match status" value="1"/>
</dbReference>
<dbReference type="RefSeq" id="WP_128210558.1">
    <property type="nucleotide sequence ID" value="NZ_JBHRSO010000022.1"/>
</dbReference>
<comment type="similarity">
    <text evidence="8">Belongs to the binding-protein-dependent transport system permease family.</text>
</comment>
<dbReference type="InterPro" id="IPR000515">
    <property type="entry name" value="MetI-like"/>
</dbReference>
<feature type="transmembrane region" description="Helical" evidence="8">
    <location>
        <begin position="98"/>
        <end position="120"/>
    </location>
</feature>
<sequence length="264" mass="28664">MIRLTYTVISALVIGFIVLPLVLIVWMSFFSNQILSFPPEGYTLDWYARAWSMSAFRNGFFTSLQTSLCASVLALVLGIPASLALVRGEFPGREAITTLLMTPMLVPAIVGGSALFVFYLEVELHSGLQIAGTMAGLIIAHALIALPWVVKLVTTALIGSNRSVEEAAASLGAPAHVVFFRITVPMIWPGVVAGALFAFVNSFIDLEKSLFLVGPDRTTLQIALINYLEWNFDPTIGAVATAQIAFVTVLLLLTSRYVKLHRAF</sequence>
<evidence type="ECO:0000256" key="1">
    <source>
        <dbReference type="ARBA" id="ARBA00004429"/>
    </source>
</evidence>
<dbReference type="SUPFAM" id="SSF161098">
    <property type="entry name" value="MetI-like"/>
    <property type="match status" value="1"/>
</dbReference>
<evidence type="ECO:0000256" key="2">
    <source>
        <dbReference type="ARBA" id="ARBA00022448"/>
    </source>
</evidence>
<feature type="transmembrane region" description="Helical" evidence="8">
    <location>
        <begin position="236"/>
        <end position="258"/>
    </location>
</feature>
<reference evidence="10 11" key="1">
    <citation type="submission" date="2019-01" db="EMBL/GenBank/DDBJ databases">
        <title>Sinorhodobacter populi sp. nov. isolated from the symptomatic bark tissue of Populus euramericana canker.</title>
        <authorList>
            <person name="Xu G."/>
        </authorList>
    </citation>
    <scope>NUCLEOTIDE SEQUENCE [LARGE SCALE GENOMIC DNA]</scope>
    <source>
        <strain evidence="10 11">SK2B-1</strain>
    </source>
</reference>
<dbReference type="InterPro" id="IPR035906">
    <property type="entry name" value="MetI-like_sf"/>
</dbReference>
<dbReference type="PROSITE" id="PS50928">
    <property type="entry name" value="ABC_TM1"/>
    <property type="match status" value="1"/>
</dbReference>
<accession>A0A443J796</accession>
<evidence type="ECO:0000256" key="3">
    <source>
        <dbReference type="ARBA" id="ARBA00022475"/>
    </source>
</evidence>
<dbReference type="PANTHER" id="PTHR43357">
    <property type="entry name" value="INNER MEMBRANE ABC TRANSPORTER PERMEASE PROTEIN YDCV"/>
    <property type="match status" value="1"/>
</dbReference>
<evidence type="ECO:0000256" key="4">
    <source>
        <dbReference type="ARBA" id="ARBA00022519"/>
    </source>
</evidence>
<dbReference type="CDD" id="cd06261">
    <property type="entry name" value="TM_PBP2"/>
    <property type="match status" value="1"/>
</dbReference>
<dbReference type="GO" id="GO:0005886">
    <property type="term" value="C:plasma membrane"/>
    <property type="evidence" value="ECO:0007669"/>
    <property type="project" value="UniProtKB-SubCell"/>
</dbReference>
<keyword evidence="2 8" id="KW-0813">Transport</keyword>
<feature type="transmembrane region" description="Helical" evidence="8">
    <location>
        <begin position="126"/>
        <end position="150"/>
    </location>
</feature>
<evidence type="ECO:0000256" key="5">
    <source>
        <dbReference type="ARBA" id="ARBA00022692"/>
    </source>
</evidence>
<dbReference type="GO" id="GO:0055085">
    <property type="term" value="P:transmembrane transport"/>
    <property type="evidence" value="ECO:0007669"/>
    <property type="project" value="InterPro"/>
</dbReference>
<feature type="domain" description="ABC transmembrane type-1" evidence="9">
    <location>
        <begin position="60"/>
        <end position="257"/>
    </location>
</feature>
<keyword evidence="6 8" id="KW-1133">Transmembrane helix</keyword>
<gene>
    <name evidence="10" type="ORF">D2T30_22090</name>
</gene>
<proteinExistence type="inferred from homology"/>
<evidence type="ECO:0000313" key="10">
    <source>
        <dbReference type="EMBL" id="RWR16252.1"/>
    </source>
</evidence>
<evidence type="ECO:0000256" key="8">
    <source>
        <dbReference type="RuleBase" id="RU363032"/>
    </source>
</evidence>
<keyword evidence="7 8" id="KW-0472">Membrane</keyword>
<dbReference type="PANTHER" id="PTHR43357:SF4">
    <property type="entry name" value="INNER MEMBRANE ABC TRANSPORTER PERMEASE PROTEIN YDCV"/>
    <property type="match status" value="1"/>
</dbReference>
<dbReference type="AlphaFoldDB" id="A0A443J796"/>